<protein>
    <recommendedName>
        <fullName evidence="3">Lipoprotein</fullName>
    </recommendedName>
</protein>
<name>A0A1H5YKB7_9BACT</name>
<reference evidence="1 2" key="1">
    <citation type="submission" date="2016-10" db="EMBL/GenBank/DDBJ databases">
        <authorList>
            <person name="de Groot N.N."/>
        </authorList>
    </citation>
    <scope>NUCLEOTIDE SEQUENCE [LARGE SCALE GENOMIC DNA]</scope>
    <source>
        <strain evidence="1 2">DSM 22489</strain>
    </source>
</reference>
<evidence type="ECO:0000313" key="2">
    <source>
        <dbReference type="Proteomes" id="UP000236728"/>
    </source>
</evidence>
<evidence type="ECO:0000313" key="1">
    <source>
        <dbReference type="EMBL" id="SEG24551.1"/>
    </source>
</evidence>
<dbReference type="PROSITE" id="PS51257">
    <property type="entry name" value="PROKAR_LIPOPROTEIN"/>
    <property type="match status" value="1"/>
</dbReference>
<gene>
    <name evidence="1" type="ORF">SAMN05421819_2363</name>
</gene>
<sequence>MGRSNRRSQQVMAPILAASAAALLTGCHTTDPQRCVDEQGRIVDAKFCQGLQPGQTAVGDLNNNGGHYDNGIFYPHIYRYYYGGSGGGFGSFVSGGGYMPTPGHSYSVGSGTSRGGFGSSFSGGEGGHGGGGGE</sequence>
<accession>A0A1H5YKB7</accession>
<evidence type="ECO:0008006" key="3">
    <source>
        <dbReference type="Google" id="ProtNLM"/>
    </source>
</evidence>
<dbReference type="OrthoDB" id="123458at2"/>
<dbReference type="Proteomes" id="UP000236728">
    <property type="component" value="Unassembled WGS sequence"/>
</dbReference>
<dbReference type="EMBL" id="FNVA01000003">
    <property type="protein sequence ID" value="SEG24551.1"/>
    <property type="molecule type" value="Genomic_DNA"/>
</dbReference>
<proteinExistence type="predicted"/>
<dbReference type="RefSeq" id="WP_103933219.1">
    <property type="nucleotide sequence ID" value="NZ_FNVA01000003.1"/>
</dbReference>
<organism evidence="1 2">
    <name type="scientific">Bryocella elongata</name>
    <dbReference type="NCBI Taxonomy" id="863522"/>
    <lineage>
        <taxon>Bacteria</taxon>
        <taxon>Pseudomonadati</taxon>
        <taxon>Acidobacteriota</taxon>
        <taxon>Terriglobia</taxon>
        <taxon>Terriglobales</taxon>
        <taxon>Acidobacteriaceae</taxon>
        <taxon>Bryocella</taxon>
    </lineage>
</organism>
<keyword evidence="2" id="KW-1185">Reference proteome</keyword>
<dbReference type="AlphaFoldDB" id="A0A1H5YKB7"/>